<reference evidence="8 9" key="1">
    <citation type="submission" date="2023-03" db="EMBL/GenBank/DDBJ databases">
        <title>Genome insight into feeding habits of ladybird beetles.</title>
        <authorList>
            <person name="Li H.-S."/>
            <person name="Huang Y.-H."/>
            <person name="Pang H."/>
        </authorList>
    </citation>
    <scope>NUCLEOTIDE SEQUENCE [LARGE SCALE GENOMIC DNA]</scope>
    <source>
        <strain evidence="8">SYSU_2023b</strain>
        <tissue evidence="8">Whole body</tissue>
    </source>
</reference>
<keyword evidence="9" id="KW-1185">Reference proteome</keyword>
<dbReference type="AlphaFoldDB" id="A0AAW1U6P9"/>
<dbReference type="EMBL" id="JARQZJ010000036">
    <property type="protein sequence ID" value="KAK9876291.1"/>
    <property type="molecule type" value="Genomic_DNA"/>
</dbReference>
<gene>
    <name evidence="8" type="ORF">WA026_012588</name>
</gene>
<evidence type="ECO:0000256" key="5">
    <source>
        <dbReference type="ARBA" id="ARBA00023034"/>
    </source>
</evidence>
<keyword evidence="5" id="KW-0333">Golgi apparatus</keyword>
<feature type="transmembrane region" description="Helical" evidence="7">
    <location>
        <begin position="145"/>
        <end position="167"/>
    </location>
</feature>
<evidence type="ECO:0000313" key="9">
    <source>
        <dbReference type="Proteomes" id="UP001431783"/>
    </source>
</evidence>
<name>A0AAW1U6P9_9CUCU</name>
<feature type="transmembrane region" description="Helical" evidence="7">
    <location>
        <begin position="80"/>
        <end position="97"/>
    </location>
</feature>
<sequence length="283" mass="30654">MGKFVRLLWLILSTLMGPLLAGAFPFFLQEDKLKKITVFGAGLLIGTALAVIIPEGIRALVIEKPHNNKTTNEHEHSDPFSPIGISLVLGFVFMLLIDQIFQNRNESVNGPEKINTATIGLVVHAAADGIALGAAATTSQTDVEIIVFLAIMLHKAPAAFGLVTYLMHSGVERTKIRKHLIIFSLAAPVLTVVTYFGIGQESKETLNDFNATGIAMLFSAGTFLYVATVHVLSELTQNTHNHSYSKLPSLESNKVSTSLMAMDLFVLVLGSFTPLLLTLGHHH</sequence>
<evidence type="ECO:0000256" key="6">
    <source>
        <dbReference type="ARBA" id="ARBA00023136"/>
    </source>
</evidence>
<dbReference type="PANTHER" id="PTHR16133:SF0">
    <property type="entry name" value="ZINC_IRON REGULATED TRANSPORTER-RELATED PROTEIN 102B, ISOFORM E"/>
    <property type="match status" value="1"/>
</dbReference>
<dbReference type="InterPro" id="IPR003689">
    <property type="entry name" value="ZIP"/>
</dbReference>
<comment type="subcellular location">
    <subcellularLocation>
        <location evidence="1">Endomembrane system</location>
        <topology evidence="1">Multi-pass membrane protein</topology>
    </subcellularLocation>
    <subcellularLocation>
        <location evidence="2">Golgi apparatus membrane</location>
    </subcellularLocation>
</comment>
<accession>A0AAW1U6P9</accession>
<feature type="transmembrane region" description="Helical" evidence="7">
    <location>
        <begin position="210"/>
        <end position="235"/>
    </location>
</feature>
<keyword evidence="6 7" id="KW-0472">Membrane</keyword>
<evidence type="ECO:0000313" key="8">
    <source>
        <dbReference type="EMBL" id="KAK9876291.1"/>
    </source>
</evidence>
<evidence type="ECO:0000256" key="3">
    <source>
        <dbReference type="ARBA" id="ARBA00022692"/>
    </source>
</evidence>
<feature type="transmembrane region" description="Helical" evidence="7">
    <location>
        <begin position="6"/>
        <end position="27"/>
    </location>
</feature>
<evidence type="ECO:0000256" key="1">
    <source>
        <dbReference type="ARBA" id="ARBA00004127"/>
    </source>
</evidence>
<evidence type="ECO:0000256" key="7">
    <source>
        <dbReference type="SAM" id="Phobius"/>
    </source>
</evidence>
<dbReference type="Proteomes" id="UP001431783">
    <property type="component" value="Unassembled WGS sequence"/>
</dbReference>
<evidence type="ECO:0000256" key="2">
    <source>
        <dbReference type="ARBA" id="ARBA00004394"/>
    </source>
</evidence>
<evidence type="ECO:0000256" key="4">
    <source>
        <dbReference type="ARBA" id="ARBA00022989"/>
    </source>
</evidence>
<dbReference type="Pfam" id="PF02535">
    <property type="entry name" value="Zip"/>
    <property type="match status" value="1"/>
</dbReference>
<feature type="transmembrane region" description="Helical" evidence="7">
    <location>
        <begin position="39"/>
        <end position="60"/>
    </location>
</feature>
<dbReference type="PANTHER" id="PTHR16133">
    <property type="entry name" value="SOLUTE CARRIER FAMILY 39 ZINC TRANSPORTER , MEMBER 9-RELATED"/>
    <property type="match status" value="1"/>
</dbReference>
<dbReference type="GO" id="GO:0000139">
    <property type="term" value="C:Golgi membrane"/>
    <property type="evidence" value="ECO:0007669"/>
    <property type="project" value="UniProtKB-SubCell"/>
</dbReference>
<feature type="transmembrane region" description="Helical" evidence="7">
    <location>
        <begin position="179"/>
        <end position="198"/>
    </location>
</feature>
<comment type="caution">
    <text evidence="8">The sequence shown here is derived from an EMBL/GenBank/DDBJ whole genome shotgun (WGS) entry which is preliminary data.</text>
</comment>
<proteinExistence type="predicted"/>
<evidence type="ECO:0008006" key="10">
    <source>
        <dbReference type="Google" id="ProtNLM"/>
    </source>
</evidence>
<organism evidence="8 9">
    <name type="scientific">Henosepilachna vigintioctopunctata</name>
    <dbReference type="NCBI Taxonomy" id="420089"/>
    <lineage>
        <taxon>Eukaryota</taxon>
        <taxon>Metazoa</taxon>
        <taxon>Ecdysozoa</taxon>
        <taxon>Arthropoda</taxon>
        <taxon>Hexapoda</taxon>
        <taxon>Insecta</taxon>
        <taxon>Pterygota</taxon>
        <taxon>Neoptera</taxon>
        <taxon>Endopterygota</taxon>
        <taxon>Coleoptera</taxon>
        <taxon>Polyphaga</taxon>
        <taxon>Cucujiformia</taxon>
        <taxon>Coccinelloidea</taxon>
        <taxon>Coccinellidae</taxon>
        <taxon>Epilachninae</taxon>
        <taxon>Epilachnini</taxon>
        <taxon>Henosepilachna</taxon>
    </lineage>
</organism>
<dbReference type="InterPro" id="IPR045891">
    <property type="entry name" value="ZIP9"/>
</dbReference>
<feature type="transmembrane region" description="Helical" evidence="7">
    <location>
        <begin position="255"/>
        <end position="277"/>
    </location>
</feature>
<dbReference type="GO" id="GO:0006829">
    <property type="term" value="P:zinc ion transport"/>
    <property type="evidence" value="ECO:0007669"/>
    <property type="project" value="InterPro"/>
</dbReference>
<protein>
    <recommendedName>
        <fullName evidence="10">Zinc transporter ZIP9</fullName>
    </recommendedName>
</protein>
<keyword evidence="3 7" id="KW-0812">Transmembrane</keyword>
<dbReference type="GO" id="GO:0046873">
    <property type="term" value="F:metal ion transmembrane transporter activity"/>
    <property type="evidence" value="ECO:0007669"/>
    <property type="project" value="InterPro"/>
</dbReference>
<keyword evidence="4 7" id="KW-1133">Transmembrane helix</keyword>